<accession>A0A482WI87</accession>
<reference evidence="9 10" key="1">
    <citation type="journal article" date="2017" name="Gigascience">
        <title>Genome sequence of the small brown planthopper, Laodelphax striatellus.</title>
        <authorList>
            <person name="Zhu J."/>
            <person name="Jiang F."/>
            <person name="Wang X."/>
            <person name="Yang P."/>
            <person name="Bao Y."/>
            <person name="Zhao W."/>
            <person name="Wang W."/>
            <person name="Lu H."/>
            <person name="Wang Q."/>
            <person name="Cui N."/>
            <person name="Li J."/>
            <person name="Chen X."/>
            <person name="Luo L."/>
            <person name="Yu J."/>
            <person name="Kang L."/>
            <person name="Cui F."/>
        </authorList>
    </citation>
    <scope>NUCLEOTIDE SEQUENCE [LARGE SCALE GENOMIC DNA]</scope>
    <source>
        <strain evidence="9">Lst14</strain>
    </source>
</reference>
<feature type="transmembrane region" description="Helical" evidence="7">
    <location>
        <begin position="118"/>
        <end position="141"/>
    </location>
</feature>
<sequence length="298" mass="34159">MNSIARNLLGNMRSCLCKSSHTFHPPQGFNTFLSAERCSSNFSIVIHKRGFFYQNKGSLLRPVDNVFKSNDFLFGRNTLINAPKLTSNSKCYCSSTKNNDEQKSPSLFQKFKALYKDYWYVVVPFHMATSAVWFGGFYYMAKSGVDIIPILEFLRVSDSIIDKFRSEHFEKAGYFAVAFAFYKLATPLRYACTLGGTTVAINYLKKWGFIKPIPSNQKLKEMCMEQKQVLIDRKNKLKENVIKNKLSLVEKKNRWNNRVHKAFKNVGLPEADSSKRAAKRNVSRTKKDSNGQKGSNKK</sequence>
<proteinExistence type="predicted"/>
<keyword evidence="2 7" id="KW-0812">Transmembrane</keyword>
<dbReference type="Pfam" id="PF06916">
    <property type="entry name" value="FAM210A-B_dom"/>
    <property type="match status" value="1"/>
</dbReference>
<dbReference type="InterPro" id="IPR045866">
    <property type="entry name" value="FAM210A/B-like"/>
</dbReference>
<dbReference type="SMR" id="A0A482WI87"/>
<dbReference type="InterPro" id="IPR009688">
    <property type="entry name" value="FAM210A/B-like_dom"/>
</dbReference>
<comment type="caution">
    <text evidence="9">The sequence shown here is derived from an EMBL/GenBank/DDBJ whole genome shotgun (WGS) entry which is preliminary data.</text>
</comment>
<keyword evidence="4" id="KW-0175">Coiled coil</keyword>
<gene>
    <name evidence="9" type="ORF">LSTR_LSTR004854</name>
</gene>
<name>A0A482WI87_LAOST</name>
<evidence type="ECO:0000256" key="5">
    <source>
        <dbReference type="ARBA" id="ARBA00023136"/>
    </source>
</evidence>
<keyword evidence="3 7" id="KW-1133">Transmembrane helix</keyword>
<dbReference type="AlphaFoldDB" id="A0A482WI87"/>
<evidence type="ECO:0000256" key="6">
    <source>
        <dbReference type="SAM" id="MobiDB-lite"/>
    </source>
</evidence>
<evidence type="ECO:0000256" key="3">
    <source>
        <dbReference type="ARBA" id="ARBA00022989"/>
    </source>
</evidence>
<dbReference type="OrthoDB" id="5874039at2759"/>
<evidence type="ECO:0000256" key="7">
    <source>
        <dbReference type="SAM" id="Phobius"/>
    </source>
</evidence>
<dbReference type="STRING" id="195883.A0A482WI87"/>
<evidence type="ECO:0000256" key="1">
    <source>
        <dbReference type="ARBA" id="ARBA00004167"/>
    </source>
</evidence>
<dbReference type="InParanoid" id="A0A482WI87"/>
<dbReference type="GO" id="GO:0016020">
    <property type="term" value="C:membrane"/>
    <property type="evidence" value="ECO:0007669"/>
    <property type="project" value="UniProtKB-SubCell"/>
</dbReference>
<organism evidence="9 10">
    <name type="scientific">Laodelphax striatellus</name>
    <name type="common">Small brown planthopper</name>
    <name type="synonym">Delphax striatella</name>
    <dbReference type="NCBI Taxonomy" id="195883"/>
    <lineage>
        <taxon>Eukaryota</taxon>
        <taxon>Metazoa</taxon>
        <taxon>Ecdysozoa</taxon>
        <taxon>Arthropoda</taxon>
        <taxon>Hexapoda</taxon>
        <taxon>Insecta</taxon>
        <taxon>Pterygota</taxon>
        <taxon>Neoptera</taxon>
        <taxon>Paraneoptera</taxon>
        <taxon>Hemiptera</taxon>
        <taxon>Auchenorrhyncha</taxon>
        <taxon>Fulgoroidea</taxon>
        <taxon>Delphacidae</taxon>
        <taxon>Criomorphinae</taxon>
        <taxon>Laodelphax</taxon>
    </lineage>
</organism>
<keyword evidence="10" id="KW-1185">Reference proteome</keyword>
<feature type="domain" description="DUF1279" evidence="8">
    <location>
        <begin position="109"/>
        <end position="198"/>
    </location>
</feature>
<comment type="subcellular location">
    <subcellularLocation>
        <location evidence="1">Membrane</location>
        <topology evidence="1">Single-pass membrane protein</topology>
    </subcellularLocation>
</comment>
<evidence type="ECO:0000256" key="2">
    <source>
        <dbReference type="ARBA" id="ARBA00022692"/>
    </source>
</evidence>
<evidence type="ECO:0000259" key="8">
    <source>
        <dbReference type="Pfam" id="PF06916"/>
    </source>
</evidence>
<dbReference type="PANTHER" id="PTHR21377">
    <property type="entry name" value="PROTEIN FAM210B, MITOCHONDRIAL"/>
    <property type="match status" value="1"/>
</dbReference>
<protein>
    <recommendedName>
        <fullName evidence="8">DUF1279 domain-containing protein</fullName>
    </recommendedName>
</protein>
<dbReference type="PANTHER" id="PTHR21377:SF1">
    <property type="entry name" value="PROTEIN FAM210A"/>
    <property type="match status" value="1"/>
</dbReference>
<evidence type="ECO:0000256" key="4">
    <source>
        <dbReference type="ARBA" id="ARBA00023054"/>
    </source>
</evidence>
<evidence type="ECO:0000313" key="9">
    <source>
        <dbReference type="EMBL" id="RZF33168.1"/>
    </source>
</evidence>
<dbReference type="GO" id="GO:0005739">
    <property type="term" value="C:mitochondrion"/>
    <property type="evidence" value="ECO:0007669"/>
    <property type="project" value="TreeGrafter"/>
</dbReference>
<dbReference type="EMBL" id="QKKF02034760">
    <property type="protein sequence ID" value="RZF33168.1"/>
    <property type="molecule type" value="Genomic_DNA"/>
</dbReference>
<evidence type="ECO:0000313" key="10">
    <source>
        <dbReference type="Proteomes" id="UP000291343"/>
    </source>
</evidence>
<dbReference type="Proteomes" id="UP000291343">
    <property type="component" value="Unassembled WGS sequence"/>
</dbReference>
<dbReference type="FunCoup" id="A0A482WI87">
    <property type="interactions" value="413"/>
</dbReference>
<keyword evidence="5 7" id="KW-0472">Membrane</keyword>
<feature type="region of interest" description="Disordered" evidence="6">
    <location>
        <begin position="266"/>
        <end position="298"/>
    </location>
</feature>